<feature type="compositionally biased region" description="Basic residues" evidence="1">
    <location>
        <begin position="80"/>
        <end position="113"/>
    </location>
</feature>
<gene>
    <name evidence="2" type="ORF">UFOPK1960_00881</name>
</gene>
<name>A0A6J6JCM7_9ZZZZ</name>
<accession>A0A6J6JCM7</accession>
<proteinExistence type="predicted"/>
<reference evidence="2" key="1">
    <citation type="submission" date="2020-05" db="EMBL/GenBank/DDBJ databases">
        <authorList>
            <person name="Chiriac C."/>
            <person name="Salcher M."/>
            <person name="Ghai R."/>
            <person name="Kavagutti S V."/>
        </authorList>
    </citation>
    <scope>NUCLEOTIDE SEQUENCE</scope>
</reference>
<feature type="region of interest" description="Disordered" evidence="1">
    <location>
        <begin position="73"/>
        <end position="113"/>
    </location>
</feature>
<evidence type="ECO:0000256" key="1">
    <source>
        <dbReference type="SAM" id="MobiDB-lite"/>
    </source>
</evidence>
<protein>
    <submittedName>
        <fullName evidence="2">Unannotated protein</fullName>
    </submittedName>
</protein>
<dbReference type="EMBL" id="CAEZVL010000130">
    <property type="protein sequence ID" value="CAB4634364.1"/>
    <property type="molecule type" value="Genomic_DNA"/>
</dbReference>
<dbReference type="AlphaFoldDB" id="A0A6J6JCM7"/>
<sequence length="113" mass="12204">MTPQATEKLVKEMGKVGDQGRRQAEKIVSEMMQAKSKSSQYFSAAVEREVAKQLGEVNTRLAMLEKEIEQLSGAAPAKKTPVKKAAAKKAPVKKVATKKVAAKKAPAKKAPTR</sequence>
<evidence type="ECO:0000313" key="2">
    <source>
        <dbReference type="EMBL" id="CAB4634364.1"/>
    </source>
</evidence>
<organism evidence="2">
    <name type="scientific">freshwater metagenome</name>
    <dbReference type="NCBI Taxonomy" id="449393"/>
    <lineage>
        <taxon>unclassified sequences</taxon>
        <taxon>metagenomes</taxon>
        <taxon>ecological metagenomes</taxon>
    </lineage>
</organism>